<dbReference type="SUPFAM" id="SSF53955">
    <property type="entry name" value="Lysozyme-like"/>
    <property type="match status" value="1"/>
</dbReference>
<evidence type="ECO:0000256" key="5">
    <source>
        <dbReference type="ARBA" id="ARBA00022670"/>
    </source>
</evidence>
<dbReference type="Gene3D" id="1.10.3810.10">
    <property type="entry name" value="Biosynthetic peptidoglycan transglycosylase-like"/>
    <property type="match status" value="1"/>
</dbReference>
<dbReference type="AlphaFoldDB" id="A0A437H1I4"/>
<feature type="region of interest" description="Disordered" evidence="15">
    <location>
        <begin position="704"/>
        <end position="750"/>
    </location>
</feature>
<evidence type="ECO:0000256" key="6">
    <source>
        <dbReference type="ARBA" id="ARBA00022676"/>
    </source>
</evidence>
<comment type="caution">
    <text evidence="18">The sequence shown here is derived from an EMBL/GenBank/DDBJ whole genome shotgun (WGS) entry which is preliminary data.</text>
</comment>
<dbReference type="InterPro" id="IPR050396">
    <property type="entry name" value="Glycosyltr_51/Transpeptidase"/>
</dbReference>
<dbReference type="GO" id="GO:0009252">
    <property type="term" value="P:peptidoglycan biosynthetic process"/>
    <property type="evidence" value="ECO:0007669"/>
    <property type="project" value="UniProtKB-UniPathway"/>
</dbReference>
<keyword evidence="11" id="KW-0511">Multifunctional enzyme</keyword>
<evidence type="ECO:0000259" key="16">
    <source>
        <dbReference type="Pfam" id="PF00905"/>
    </source>
</evidence>
<keyword evidence="9" id="KW-0133">Cell shape</keyword>
<dbReference type="Gene3D" id="3.40.710.10">
    <property type="entry name" value="DD-peptidase/beta-lactamase superfamily"/>
    <property type="match status" value="1"/>
</dbReference>
<keyword evidence="8" id="KW-0378">Hydrolase</keyword>
<dbReference type="InterPro" id="IPR023346">
    <property type="entry name" value="Lysozyme-like_dom_sf"/>
</dbReference>
<dbReference type="GO" id="GO:0008360">
    <property type="term" value="P:regulation of cell shape"/>
    <property type="evidence" value="ECO:0007669"/>
    <property type="project" value="UniProtKB-KW"/>
</dbReference>
<dbReference type="InterPro" id="IPR036950">
    <property type="entry name" value="PBP_transglycosylase"/>
</dbReference>
<dbReference type="FunFam" id="1.10.3810.10:FF:000001">
    <property type="entry name" value="Penicillin-binding protein 1A"/>
    <property type="match status" value="1"/>
</dbReference>
<evidence type="ECO:0000259" key="17">
    <source>
        <dbReference type="Pfam" id="PF00912"/>
    </source>
</evidence>
<keyword evidence="5" id="KW-0645">Protease</keyword>
<dbReference type="UniPathway" id="UPA00219"/>
<dbReference type="GO" id="GO:0008658">
    <property type="term" value="F:penicillin binding"/>
    <property type="evidence" value="ECO:0007669"/>
    <property type="project" value="InterPro"/>
</dbReference>
<dbReference type="GO" id="GO:0009002">
    <property type="term" value="F:serine-type D-Ala-D-Ala carboxypeptidase activity"/>
    <property type="evidence" value="ECO:0007669"/>
    <property type="project" value="UniProtKB-EC"/>
</dbReference>
<keyword evidence="12" id="KW-0961">Cell wall biogenesis/degradation</keyword>
<keyword evidence="10" id="KW-0573">Peptidoglycan synthesis</keyword>
<evidence type="ECO:0000256" key="3">
    <source>
        <dbReference type="ARBA" id="ARBA00007739"/>
    </source>
</evidence>
<evidence type="ECO:0000256" key="11">
    <source>
        <dbReference type="ARBA" id="ARBA00023268"/>
    </source>
</evidence>
<sequence>MIGACLTQSDHRARAFQKFAAPALFYPSPAPVAGAVPGFRALWRQTIYRGGRMTTQDLTNTTPPVRKRLFGKAGERTRLGGALTTGAGVVRAWPWWFKVLLAGLIVLVAWETWAAPPWKLGGPPPSQGIDFLGADGSLIAHRGPKTATPVDAEQLPDHVRQAFLAIEDRRFYEHGGVDFRGLARATVANFQAGGVVEGGSTITQQYVKNAFLTQDRTFVRKGKELLLADWAELWMSKNEILSRYLELCYFGEGQYGLTAAAHYYFDRTPAELTLGQAAMLAGMVKAPSNLSPTVDYEASTERMRVVLGAMTYAGFITDEEAKDVDDPKVTLGAEEEEGPTGSWFVDWLMQDMDDDFTGTVQTTLEPDAQARAERVVRNARLGGAEVALIALRPDGAIAAMVGGREWTPKAFNRAMTAKRQPGSTFKLFDYFAAIRSGMTPTTMVGDSPIEIGEWKPTNAYKGFYGPMPLSRAFAISSNTVAIRLAQMVGPDEVIDAARDLGVASEIPETPSMALGTANLTLQELAGAYAAFASGKYPVKPYGIADAGEAPWRSLDARREWAPMLQLLFAAANNGTGRAAVIDGQPTFGKTGTSQEGRDGLFVGFAGNMVTAVWVGRDDNGPIPGNHGGGNPAQIWRQFMSGVKLEPLTLPINAKTVKRPTVRRTAAPGEADMTTIEIGNIPFDEMLIDLPEGIPQLPLDEQTGEAVNAPTAPPGAAGAGTMPAIDVPPVPVPGAPDNRGQANPQPAANAQ</sequence>
<evidence type="ECO:0000313" key="18">
    <source>
        <dbReference type="EMBL" id="RVQ69488.1"/>
    </source>
</evidence>
<dbReference type="EMBL" id="RXOL01000001">
    <property type="protein sequence ID" value="RVQ69488.1"/>
    <property type="molecule type" value="Genomic_DNA"/>
</dbReference>
<evidence type="ECO:0000256" key="8">
    <source>
        <dbReference type="ARBA" id="ARBA00022801"/>
    </source>
</evidence>
<comment type="catalytic activity">
    <reaction evidence="13">
        <text>Preferential cleavage: (Ac)2-L-Lys-D-Ala-|-D-Ala. Also transpeptidation of peptidyl-alanyl moieties that are N-acyl substituents of D-alanine.</text>
        <dbReference type="EC" id="3.4.16.4"/>
    </reaction>
</comment>
<comment type="similarity">
    <text evidence="3">In the N-terminal section; belongs to the glycosyltransferase 51 family.</text>
</comment>
<evidence type="ECO:0000256" key="2">
    <source>
        <dbReference type="ARBA" id="ARBA00007090"/>
    </source>
</evidence>
<evidence type="ECO:0000256" key="14">
    <source>
        <dbReference type="ARBA" id="ARBA00049902"/>
    </source>
</evidence>
<evidence type="ECO:0000313" key="19">
    <source>
        <dbReference type="Proteomes" id="UP000283003"/>
    </source>
</evidence>
<dbReference type="Pfam" id="PF00905">
    <property type="entry name" value="Transpeptidase"/>
    <property type="match status" value="1"/>
</dbReference>
<feature type="compositionally biased region" description="Low complexity" evidence="15">
    <location>
        <begin position="713"/>
        <end position="723"/>
    </location>
</feature>
<dbReference type="PANTHER" id="PTHR32282">
    <property type="entry name" value="BINDING PROTEIN TRANSPEPTIDASE, PUTATIVE-RELATED"/>
    <property type="match status" value="1"/>
</dbReference>
<dbReference type="SUPFAM" id="SSF56601">
    <property type="entry name" value="beta-lactamase/transpeptidase-like"/>
    <property type="match status" value="1"/>
</dbReference>
<dbReference type="Proteomes" id="UP000283003">
    <property type="component" value="Unassembled WGS sequence"/>
</dbReference>
<comment type="catalytic activity">
    <reaction evidence="14">
        <text>[GlcNAc-(1-&gt;4)-Mur2Ac(oyl-L-Ala-gamma-D-Glu-L-Lys-D-Ala-D-Ala)](n)-di-trans,octa-cis-undecaprenyl diphosphate + beta-D-GlcNAc-(1-&gt;4)-Mur2Ac(oyl-L-Ala-gamma-D-Glu-L-Lys-D-Ala-D-Ala)-di-trans,octa-cis-undecaprenyl diphosphate = [GlcNAc-(1-&gt;4)-Mur2Ac(oyl-L-Ala-gamma-D-Glu-L-Lys-D-Ala-D-Ala)](n+1)-di-trans,octa-cis-undecaprenyl diphosphate + di-trans,octa-cis-undecaprenyl diphosphate + H(+)</text>
        <dbReference type="Rhea" id="RHEA:23708"/>
        <dbReference type="Rhea" id="RHEA-COMP:9602"/>
        <dbReference type="Rhea" id="RHEA-COMP:9603"/>
        <dbReference type="ChEBI" id="CHEBI:15378"/>
        <dbReference type="ChEBI" id="CHEBI:58405"/>
        <dbReference type="ChEBI" id="CHEBI:60033"/>
        <dbReference type="ChEBI" id="CHEBI:78435"/>
        <dbReference type="EC" id="2.4.99.28"/>
    </reaction>
</comment>
<reference evidence="18 19" key="1">
    <citation type="submission" date="2018-12" db="EMBL/GenBank/DDBJ databases">
        <title>Croceicoccus ponticola sp. nov., a lipolytic bacterium isolated from seawater.</title>
        <authorList>
            <person name="Yoon J.-H."/>
        </authorList>
    </citation>
    <scope>NUCLEOTIDE SEQUENCE [LARGE SCALE GENOMIC DNA]</scope>
    <source>
        <strain evidence="18 19">GM-16</strain>
    </source>
</reference>
<evidence type="ECO:0000256" key="4">
    <source>
        <dbReference type="ARBA" id="ARBA00022645"/>
    </source>
</evidence>
<keyword evidence="6" id="KW-0328">Glycosyltransferase</keyword>
<dbReference type="InterPro" id="IPR001264">
    <property type="entry name" value="Glyco_trans_51"/>
</dbReference>
<evidence type="ECO:0000256" key="10">
    <source>
        <dbReference type="ARBA" id="ARBA00022984"/>
    </source>
</evidence>
<dbReference type="GO" id="GO:0008955">
    <property type="term" value="F:peptidoglycan glycosyltransferase activity"/>
    <property type="evidence" value="ECO:0007669"/>
    <property type="project" value="UniProtKB-EC"/>
</dbReference>
<evidence type="ECO:0000256" key="15">
    <source>
        <dbReference type="SAM" id="MobiDB-lite"/>
    </source>
</evidence>
<evidence type="ECO:0000256" key="13">
    <source>
        <dbReference type="ARBA" id="ARBA00034000"/>
    </source>
</evidence>
<comment type="pathway">
    <text evidence="1">Cell wall biogenesis; peptidoglycan biosynthesis.</text>
</comment>
<accession>A0A437H1I4</accession>
<dbReference type="GO" id="GO:0006508">
    <property type="term" value="P:proteolysis"/>
    <property type="evidence" value="ECO:0007669"/>
    <property type="project" value="UniProtKB-KW"/>
</dbReference>
<feature type="compositionally biased region" description="Low complexity" evidence="15">
    <location>
        <begin position="740"/>
        <end position="750"/>
    </location>
</feature>
<keyword evidence="7" id="KW-0808">Transferase</keyword>
<dbReference type="GO" id="GO:0071555">
    <property type="term" value="P:cell wall organization"/>
    <property type="evidence" value="ECO:0007669"/>
    <property type="project" value="UniProtKB-KW"/>
</dbReference>
<comment type="similarity">
    <text evidence="2">In the C-terminal section; belongs to the transpeptidase family.</text>
</comment>
<evidence type="ECO:0000256" key="7">
    <source>
        <dbReference type="ARBA" id="ARBA00022679"/>
    </source>
</evidence>
<dbReference type="InterPro" id="IPR012338">
    <property type="entry name" value="Beta-lactam/transpept-like"/>
</dbReference>
<feature type="domain" description="Penicillin-binding protein transpeptidase" evidence="16">
    <location>
        <begin position="394"/>
        <end position="639"/>
    </location>
</feature>
<proteinExistence type="inferred from homology"/>
<protein>
    <submittedName>
        <fullName evidence="18">Penicillin-binding protein</fullName>
    </submittedName>
</protein>
<organism evidence="18 19">
    <name type="scientific">Croceicoccus ponticola</name>
    <dbReference type="NCBI Taxonomy" id="2217664"/>
    <lineage>
        <taxon>Bacteria</taxon>
        <taxon>Pseudomonadati</taxon>
        <taxon>Pseudomonadota</taxon>
        <taxon>Alphaproteobacteria</taxon>
        <taxon>Sphingomonadales</taxon>
        <taxon>Erythrobacteraceae</taxon>
        <taxon>Croceicoccus</taxon>
    </lineage>
</organism>
<dbReference type="InterPro" id="IPR001460">
    <property type="entry name" value="PCN-bd_Tpept"/>
</dbReference>
<feature type="domain" description="Glycosyl transferase family 51" evidence="17">
    <location>
        <begin position="139"/>
        <end position="310"/>
    </location>
</feature>
<keyword evidence="19" id="KW-1185">Reference proteome</keyword>
<dbReference type="GO" id="GO:0030288">
    <property type="term" value="C:outer membrane-bounded periplasmic space"/>
    <property type="evidence" value="ECO:0007669"/>
    <property type="project" value="TreeGrafter"/>
</dbReference>
<evidence type="ECO:0000256" key="1">
    <source>
        <dbReference type="ARBA" id="ARBA00004752"/>
    </source>
</evidence>
<evidence type="ECO:0000256" key="9">
    <source>
        <dbReference type="ARBA" id="ARBA00022960"/>
    </source>
</evidence>
<keyword evidence="4" id="KW-0121">Carboxypeptidase</keyword>
<gene>
    <name evidence="18" type="ORF">EKN06_04780</name>
</gene>
<dbReference type="Pfam" id="PF00912">
    <property type="entry name" value="Transgly"/>
    <property type="match status" value="1"/>
</dbReference>
<name>A0A437H1I4_9SPHN</name>
<dbReference type="PANTHER" id="PTHR32282:SF33">
    <property type="entry name" value="PEPTIDOGLYCAN GLYCOSYLTRANSFERASE"/>
    <property type="match status" value="1"/>
</dbReference>
<evidence type="ECO:0000256" key="12">
    <source>
        <dbReference type="ARBA" id="ARBA00023316"/>
    </source>
</evidence>
<dbReference type="OrthoDB" id="9766909at2"/>